<reference evidence="5" key="2">
    <citation type="submission" date="2021-08" db="EMBL/GenBank/DDBJ databases">
        <authorList>
            <person name="Tani A."/>
            <person name="Ola A."/>
            <person name="Ogura Y."/>
            <person name="Katsura K."/>
            <person name="Hayashi T."/>
        </authorList>
    </citation>
    <scope>NUCLEOTIDE SEQUENCE</scope>
    <source>
        <strain evidence="5">KCTC 52305</strain>
    </source>
</reference>
<dbReference type="SUPFAM" id="SSF51206">
    <property type="entry name" value="cAMP-binding domain-like"/>
    <property type="match status" value="1"/>
</dbReference>
<dbReference type="Proteomes" id="UP001055167">
    <property type="component" value="Unassembled WGS sequence"/>
</dbReference>
<sequence length="243" mass="26641">MTTSPPIPVPGADAAVRRLSGFAALAPGDEAFLRQVTAKAASVPARTELVRDGDASPRPQILVEGWACRQRLLADGRRQIVVMLLPGDLIGFAQRRRSLPFGSVVTLTPAQVSDAGALLRAVQACESRLAEACRQGHELEEIWLINQVVRLGRQTAYERVAHFLIELRERLAAIDRVHENRFAFPITQEILADALGLSVVHVNRTMQQLRRDGLIEQRATAISLRDLPALISIADYVSPGRPP</sequence>
<dbReference type="SMART" id="SM00419">
    <property type="entry name" value="HTH_CRP"/>
    <property type="match status" value="1"/>
</dbReference>
<dbReference type="InterPro" id="IPR036388">
    <property type="entry name" value="WH-like_DNA-bd_sf"/>
</dbReference>
<keyword evidence="6" id="KW-1185">Reference proteome</keyword>
<dbReference type="Pfam" id="PF13545">
    <property type="entry name" value="HTH_Crp_2"/>
    <property type="match status" value="1"/>
</dbReference>
<accession>A0ABQ4QRM9</accession>
<keyword evidence="1" id="KW-0805">Transcription regulation</keyword>
<evidence type="ECO:0000256" key="2">
    <source>
        <dbReference type="ARBA" id="ARBA00023125"/>
    </source>
</evidence>
<organism evidence="5 6">
    <name type="scientific">Methylobacterium crusticola</name>
    <dbReference type="NCBI Taxonomy" id="1697972"/>
    <lineage>
        <taxon>Bacteria</taxon>
        <taxon>Pseudomonadati</taxon>
        <taxon>Pseudomonadota</taxon>
        <taxon>Alphaproteobacteria</taxon>
        <taxon>Hyphomicrobiales</taxon>
        <taxon>Methylobacteriaceae</taxon>
        <taxon>Methylobacterium</taxon>
    </lineage>
</organism>
<dbReference type="InterPro" id="IPR000595">
    <property type="entry name" value="cNMP-bd_dom"/>
</dbReference>
<dbReference type="SUPFAM" id="SSF46785">
    <property type="entry name" value="Winged helix' DNA-binding domain"/>
    <property type="match status" value="1"/>
</dbReference>
<protein>
    <submittedName>
        <fullName evidence="5">Transcriptional activatory protein AadR</fullName>
    </submittedName>
</protein>
<dbReference type="InterPro" id="IPR012318">
    <property type="entry name" value="HTH_CRP"/>
</dbReference>
<dbReference type="RefSeq" id="WP_128561872.1">
    <property type="nucleotide sequence ID" value="NZ_BPQH01000001.1"/>
</dbReference>
<dbReference type="InterPro" id="IPR018490">
    <property type="entry name" value="cNMP-bd_dom_sf"/>
</dbReference>
<evidence type="ECO:0000259" key="4">
    <source>
        <dbReference type="PROSITE" id="PS51063"/>
    </source>
</evidence>
<gene>
    <name evidence="5" type="primary">aadR_1</name>
    <name evidence="5" type="ORF">OPKNFCMD_0248</name>
</gene>
<name>A0ABQ4QRM9_9HYPH</name>
<keyword evidence="3" id="KW-0804">Transcription</keyword>
<dbReference type="EMBL" id="BPQH01000001">
    <property type="protein sequence ID" value="GJD47540.1"/>
    <property type="molecule type" value="Genomic_DNA"/>
</dbReference>
<evidence type="ECO:0000313" key="5">
    <source>
        <dbReference type="EMBL" id="GJD47540.1"/>
    </source>
</evidence>
<evidence type="ECO:0000256" key="1">
    <source>
        <dbReference type="ARBA" id="ARBA00023015"/>
    </source>
</evidence>
<dbReference type="InterPro" id="IPR014710">
    <property type="entry name" value="RmlC-like_jellyroll"/>
</dbReference>
<reference evidence="5" key="1">
    <citation type="journal article" date="2021" name="Front. Microbiol.">
        <title>Comprehensive Comparative Genomics and Phenotyping of Methylobacterium Species.</title>
        <authorList>
            <person name="Alessa O."/>
            <person name="Ogura Y."/>
            <person name="Fujitani Y."/>
            <person name="Takami H."/>
            <person name="Hayashi T."/>
            <person name="Sahin N."/>
            <person name="Tani A."/>
        </authorList>
    </citation>
    <scope>NUCLEOTIDE SEQUENCE</scope>
    <source>
        <strain evidence="5">KCTC 52305</strain>
    </source>
</reference>
<proteinExistence type="predicted"/>
<dbReference type="PROSITE" id="PS51063">
    <property type="entry name" value="HTH_CRP_2"/>
    <property type="match status" value="1"/>
</dbReference>
<feature type="domain" description="HTH crp-type" evidence="4">
    <location>
        <begin position="154"/>
        <end position="228"/>
    </location>
</feature>
<evidence type="ECO:0000256" key="3">
    <source>
        <dbReference type="ARBA" id="ARBA00023163"/>
    </source>
</evidence>
<dbReference type="CDD" id="cd00038">
    <property type="entry name" value="CAP_ED"/>
    <property type="match status" value="1"/>
</dbReference>
<dbReference type="Gene3D" id="1.10.10.10">
    <property type="entry name" value="Winged helix-like DNA-binding domain superfamily/Winged helix DNA-binding domain"/>
    <property type="match status" value="1"/>
</dbReference>
<evidence type="ECO:0000313" key="6">
    <source>
        <dbReference type="Proteomes" id="UP001055167"/>
    </source>
</evidence>
<dbReference type="InterPro" id="IPR036390">
    <property type="entry name" value="WH_DNA-bd_sf"/>
</dbReference>
<comment type="caution">
    <text evidence="5">The sequence shown here is derived from an EMBL/GenBank/DDBJ whole genome shotgun (WGS) entry which is preliminary data.</text>
</comment>
<dbReference type="Gene3D" id="2.60.120.10">
    <property type="entry name" value="Jelly Rolls"/>
    <property type="match status" value="1"/>
</dbReference>
<keyword evidence="2" id="KW-0238">DNA-binding</keyword>